<feature type="compositionally biased region" description="Basic and acidic residues" evidence="1">
    <location>
        <begin position="1226"/>
        <end position="1254"/>
    </location>
</feature>
<feature type="region of interest" description="Disordered" evidence="1">
    <location>
        <begin position="523"/>
        <end position="548"/>
    </location>
</feature>
<feature type="compositionally biased region" description="Polar residues" evidence="1">
    <location>
        <begin position="1039"/>
        <end position="1063"/>
    </location>
</feature>
<evidence type="ECO:0000313" key="3">
    <source>
        <dbReference type="Proteomes" id="UP000664169"/>
    </source>
</evidence>
<feature type="compositionally biased region" description="Polar residues" evidence="1">
    <location>
        <begin position="226"/>
        <end position="248"/>
    </location>
</feature>
<feature type="region of interest" description="Disordered" evidence="1">
    <location>
        <begin position="416"/>
        <end position="505"/>
    </location>
</feature>
<feature type="compositionally biased region" description="Low complexity" evidence="1">
    <location>
        <begin position="9"/>
        <end position="24"/>
    </location>
</feature>
<feature type="compositionally biased region" description="Polar residues" evidence="1">
    <location>
        <begin position="494"/>
        <end position="505"/>
    </location>
</feature>
<feature type="region of interest" description="Disordered" evidence="1">
    <location>
        <begin position="50"/>
        <end position="404"/>
    </location>
</feature>
<evidence type="ECO:0000313" key="2">
    <source>
        <dbReference type="EMBL" id="CAF9921828.1"/>
    </source>
</evidence>
<feature type="compositionally biased region" description="Polar residues" evidence="1">
    <location>
        <begin position="267"/>
        <end position="279"/>
    </location>
</feature>
<feature type="compositionally biased region" description="Polar residues" evidence="1">
    <location>
        <begin position="394"/>
        <end position="404"/>
    </location>
</feature>
<feature type="compositionally biased region" description="Basic and acidic residues" evidence="1">
    <location>
        <begin position="1014"/>
        <end position="1023"/>
    </location>
</feature>
<feature type="compositionally biased region" description="Polar residues" evidence="1">
    <location>
        <begin position="1074"/>
        <end position="1092"/>
    </location>
</feature>
<feature type="compositionally biased region" description="Basic and acidic residues" evidence="1">
    <location>
        <begin position="824"/>
        <end position="838"/>
    </location>
</feature>
<feature type="compositionally biased region" description="Polar residues" evidence="1">
    <location>
        <begin position="907"/>
        <end position="918"/>
    </location>
</feature>
<organism evidence="2 3">
    <name type="scientific">Gomphillus americanus</name>
    <dbReference type="NCBI Taxonomy" id="1940652"/>
    <lineage>
        <taxon>Eukaryota</taxon>
        <taxon>Fungi</taxon>
        <taxon>Dikarya</taxon>
        <taxon>Ascomycota</taxon>
        <taxon>Pezizomycotina</taxon>
        <taxon>Lecanoromycetes</taxon>
        <taxon>OSLEUM clade</taxon>
        <taxon>Ostropomycetidae</taxon>
        <taxon>Ostropales</taxon>
        <taxon>Graphidaceae</taxon>
        <taxon>Gomphilloideae</taxon>
        <taxon>Gomphillus</taxon>
    </lineage>
</organism>
<feature type="compositionally biased region" description="Polar residues" evidence="1">
    <location>
        <begin position="58"/>
        <end position="83"/>
    </location>
</feature>
<sequence length="1366" mass="146530">MFRSRKNSRAAAHAANATPSSAAASTAAVQAFLASQTASANLSSAAAAAALRSHTTSPTNPASIQTKRMQRRLSTSSNGSATSKPLLERKGSSGSMTERTFRDASPLRRSSPMADHPPIPPMPQNLPQNRKPNNTRPMSAEPPLRVKSPVLKEPKGRGMSLDRGNVKPRNETIPPLPKTKLAKIDTKTTGAGVKRASINFSRPMSPALSPPASPLAPANGKITKPASGTFSTGAKDNVKSFSPNQKATPATKKERKNVGKSAEGTGKFSTVVNESSPLQNDKPRISAGQTSRSSQKSPEPQSTSTTGDGISASKAARASGKLNKQPSMVKEDADGEALAEQVAKLPATKFDENTPITPSNTPNGKALIASDITPITSQALTTPETGDSTRRRSSLSPARTARFSTQPVYDMYSGIKHEPPLRAASPAKSALKQSPSPRGPSPALMHSDISDNVSVASEEGKRKRRSVRVSFEDGPVAVGDAAESNVRGSPVLFSPQNKDPTSRPQFNFRKKLDDADTDAIITPVPTLPSFDRIRGRNDRHDDDDHKVLYGDEQARKNLVEMTSSNDHAISAIVAQDIASKQPANDPVPPQVTSVEGSGYHSDAELSDDENQSSTTSKATELLPTIAVVPATPGHETDKEARENWLPNTSDDANRNENTIADVLQQKNSIEATEVETQKIDNLPERESIVEPEPESAQREHDPNSLTIGIIAESLRKQDDEHNDSDSGDSVYSDAAEEPADPEGDGFGSINAIVDSPLVSPIVPSFANTNKGVARAQDESPSPAGRERPPPDWEATKSYWSSVSESKKAQNDPELVGIAITSPPGEREVDPSKVEKPVTPEKSIARSQNTTPKLKTTPKAPVVQTKTTPNQASKRSVLKDSLRQTSDPVPPKDETSAMKKTMRGPRPTSMTSNASTAAPRNSRVDSLRKEPGQSKPITVGDKMPSTPPIAPAKANTKKSPVRSTQPSLANGNANGSAKRMSTMSTKSAPPTQSLRSAPPKLSRTMSNDSDSSSSFKREKARNPRQEGSYSMKRSMRSGPAQVQSGTSPQNPRTTVTNRPASMSGVSLRASMRDNPVTTLRPSSVRVQSPSGSFFSRKKKTDIMPPMPRNFSDSSRGEMPTTHRSRFADSSDEEDVLTNLTPVRGIPRRTVEEDSTDLDDSDEESKPKPAPVVASSNAVPQTSGLATKSMRSQSPIPTPVVTNLTPIISLDKKRRSIFGVLGRRKDKSKIGKSELDSAARRDTPLERTKFERKEINVRATTPEPSTPLETPLESPAASPRSPTGRPGKLQRRNTPQRLGSDSWFLPPSIPADEPVVRRPTTSDGAPSRPNMGTRNFSNTTYTADGVAVGRTGKKKRFPMLRKAFGLHD</sequence>
<feature type="compositionally biased region" description="Polar residues" evidence="1">
    <location>
        <begin position="287"/>
        <end position="308"/>
    </location>
</feature>
<feature type="compositionally biased region" description="Basic and acidic residues" evidence="1">
    <location>
        <begin position="531"/>
        <end position="548"/>
    </location>
</feature>
<feature type="compositionally biased region" description="Polar residues" evidence="1">
    <location>
        <begin position="960"/>
        <end position="994"/>
    </location>
</feature>
<proteinExistence type="predicted"/>
<gene>
    <name evidence="2" type="ORF">GOMPHAMPRED_002413</name>
</gene>
<feature type="compositionally biased region" description="Polar residues" evidence="1">
    <location>
        <begin position="1317"/>
        <end position="1337"/>
    </location>
</feature>
<feature type="compositionally biased region" description="Basic and acidic residues" evidence="1">
    <location>
        <begin position="784"/>
        <end position="794"/>
    </location>
</feature>
<protein>
    <submittedName>
        <fullName evidence="2">Uncharacterized protein</fullName>
    </submittedName>
</protein>
<accession>A0A8H3FCD9</accession>
<feature type="compositionally biased region" description="Low complexity" evidence="1">
    <location>
        <begin position="1258"/>
        <end position="1273"/>
    </location>
</feature>
<dbReference type="OrthoDB" id="5423926at2759"/>
<feature type="compositionally biased region" description="Polar residues" evidence="1">
    <location>
        <begin position="645"/>
        <end position="670"/>
    </location>
</feature>
<feature type="compositionally biased region" description="Polar residues" evidence="1">
    <location>
        <begin position="354"/>
        <end position="363"/>
    </location>
</feature>
<feature type="compositionally biased region" description="Acidic residues" evidence="1">
    <location>
        <begin position="1151"/>
        <end position="1161"/>
    </location>
</feature>
<keyword evidence="3" id="KW-1185">Reference proteome</keyword>
<feature type="region of interest" description="Disordered" evidence="1">
    <location>
        <begin position="577"/>
        <end position="1199"/>
    </location>
</feature>
<dbReference type="EMBL" id="CAJPDQ010000017">
    <property type="protein sequence ID" value="CAF9921828.1"/>
    <property type="molecule type" value="Genomic_DNA"/>
</dbReference>
<feature type="compositionally biased region" description="Basic residues" evidence="1">
    <location>
        <begin position="1213"/>
        <end position="1225"/>
    </location>
</feature>
<dbReference type="Proteomes" id="UP000664169">
    <property type="component" value="Unassembled WGS sequence"/>
</dbReference>
<feature type="compositionally biased region" description="Polar residues" evidence="1">
    <location>
        <begin position="863"/>
        <end position="873"/>
    </location>
</feature>
<feature type="region of interest" description="Disordered" evidence="1">
    <location>
        <begin position="1"/>
        <end position="24"/>
    </location>
</feature>
<reference evidence="2" key="1">
    <citation type="submission" date="2021-03" db="EMBL/GenBank/DDBJ databases">
        <authorList>
            <person name="Tagirdzhanova G."/>
        </authorList>
    </citation>
    <scope>NUCLEOTIDE SEQUENCE</scope>
</reference>
<feature type="compositionally biased region" description="Basic and acidic residues" evidence="1">
    <location>
        <begin position="675"/>
        <end position="688"/>
    </location>
</feature>
<feature type="compositionally biased region" description="Acidic residues" evidence="1">
    <location>
        <begin position="734"/>
        <end position="743"/>
    </location>
</feature>
<feature type="compositionally biased region" description="Low complexity" evidence="1">
    <location>
        <begin position="849"/>
        <end position="860"/>
    </location>
</feature>
<feature type="compositionally biased region" description="Pro residues" evidence="1">
    <location>
        <begin position="115"/>
        <end position="124"/>
    </location>
</feature>
<feature type="region of interest" description="Disordered" evidence="1">
    <location>
        <begin position="1213"/>
        <end position="1337"/>
    </location>
</feature>
<feature type="compositionally biased region" description="Basic and acidic residues" evidence="1">
    <location>
        <begin position="921"/>
        <end position="931"/>
    </location>
</feature>
<feature type="compositionally biased region" description="Polar residues" evidence="1">
    <location>
        <begin position="373"/>
        <end position="386"/>
    </location>
</feature>
<feature type="compositionally biased region" description="Polar residues" evidence="1">
    <location>
        <begin position="1172"/>
        <end position="1199"/>
    </location>
</feature>
<name>A0A8H3FCD9_9LECA</name>
<evidence type="ECO:0000256" key="1">
    <source>
        <dbReference type="SAM" id="MobiDB-lite"/>
    </source>
</evidence>
<comment type="caution">
    <text evidence="2">The sequence shown here is derived from an EMBL/GenBank/DDBJ whole genome shotgun (WGS) entry which is preliminary data.</text>
</comment>